<evidence type="ECO:0000313" key="2">
    <source>
        <dbReference type="Proteomes" id="UP000002084"/>
    </source>
</evidence>
<sequence>MAASARRQWPCRVLLTELTADAEQPGEHQSYADQLG</sequence>
<reference evidence="1 2" key="1">
    <citation type="submission" date="2007-11" db="EMBL/GenBank/DDBJ databases">
        <authorList>
            <consortium name="The Salmonella enterica serovar Arizonae Genome Sequencing Project"/>
            <person name="McClelland M."/>
            <person name="Sanderson E.K."/>
            <person name="Porwollik S."/>
            <person name="Spieth J."/>
            <person name="Clifton W.S."/>
            <person name="Fulton R."/>
            <person name="Chunyan W."/>
            <person name="Wollam A."/>
            <person name="Shah N."/>
            <person name="Pepin K."/>
            <person name="Bhonagiri V."/>
            <person name="Nash W."/>
            <person name="Johnson M."/>
            <person name="Thiruvilangam P."/>
            <person name="Wilson R."/>
        </authorList>
    </citation>
    <scope>NUCLEOTIDE SEQUENCE [LARGE SCALE GENOMIC DNA]</scope>
    <source>
        <strain evidence="2">ATCC BAA-731 / CDC346-86 / RSK2980</strain>
    </source>
</reference>
<dbReference type="AlphaFoldDB" id="A9MJC4"/>
<protein>
    <submittedName>
        <fullName evidence="1">Uncharacterized protein</fullName>
    </submittedName>
</protein>
<keyword evidence="2" id="KW-1185">Reference proteome</keyword>
<dbReference type="Proteomes" id="UP000002084">
    <property type="component" value="Chromosome"/>
</dbReference>
<proteinExistence type="predicted"/>
<organism evidence="1 2">
    <name type="scientific">Salmonella arizonae (strain ATCC BAA-731 / CDC346-86 / RSK2980)</name>
    <dbReference type="NCBI Taxonomy" id="41514"/>
    <lineage>
        <taxon>Bacteria</taxon>
        <taxon>Pseudomonadati</taxon>
        <taxon>Pseudomonadota</taxon>
        <taxon>Gammaproteobacteria</taxon>
        <taxon>Enterobacterales</taxon>
        <taxon>Enterobacteriaceae</taxon>
        <taxon>Salmonella</taxon>
    </lineage>
</organism>
<dbReference type="EMBL" id="CP000880">
    <property type="protein sequence ID" value="ABX20523.1"/>
    <property type="molecule type" value="Genomic_DNA"/>
</dbReference>
<dbReference type="STRING" id="41514.SARI_00597"/>
<accession>A9MJC4</accession>
<dbReference type="KEGG" id="ses:SARI_00597"/>
<evidence type="ECO:0000313" key="1">
    <source>
        <dbReference type="EMBL" id="ABX20523.1"/>
    </source>
</evidence>
<name>A9MJC4_SALAR</name>
<gene>
    <name evidence="1" type="ordered locus">SARI_00597</name>
</gene>
<dbReference type="HOGENOM" id="CLU_3358298_0_0_6"/>